<evidence type="ECO:0000313" key="1">
    <source>
        <dbReference type="EMBL" id="VEU34811.1"/>
    </source>
</evidence>
<reference evidence="1 2" key="1">
    <citation type="submission" date="2019-01" db="EMBL/GenBank/DDBJ databases">
        <authorList>
            <person name="Ferrante I. M."/>
        </authorList>
    </citation>
    <scope>NUCLEOTIDE SEQUENCE [LARGE SCALE GENOMIC DNA]</scope>
    <source>
        <strain evidence="1 2">B856</strain>
    </source>
</reference>
<dbReference type="Proteomes" id="UP000291116">
    <property type="component" value="Unassembled WGS sequence"/>
</dbReference>
<proteinExistence type="predicted"/>
<sequence length="67" mass="8045">MEHGRPQCIDEMKRKSRILTKALVSPERWHLVIGRHQKDRHKPKEEIHHYDSSPVMQFLAQHLQAVR</sequence>
<name>A0A448YYD0_9STRA</name>
<evidence type="ECO:0000313" key="2">
    <source>
        <dbReference type="Proteomes" id="UP000291116"/>
    </source>
</evidence>
<dbReference type="EMBL" id="CAACVS010000039">
    <property type="protein sequence ID" value="VEU34811.1"/>
    <property type="molecule type" value="Genomic_DNA"/>
</dbReference>
<organism evidence="1 2">
    <name type="scientific">Pseudo-nitzschia multistriata</name>
    <dbReference type="NCBI Taxonomy" id="183589"/>
    <lineage>
        <taxon>Eukaryota</taxon>
        <taxon>Sar</taxon>
        <taxon>Stramenopiles</taxon>
        <taxon>Ochrophyta</taxon>
        <taxon>Bacillariophyta</taxon>
        <taxon>Bacillariophyceae</taxon>
        <taxon>Bacillariophycidae</taxon>
        <taxon>Bacillariales</taxon>
        <taxon>Bacillariaceae</taxon>
        <taxon>Pseudo-nitzschia</taxon>
    </lineage>
</organism>
<protein>
    <submittedName>
        <fullName evidence="1">Uncharacterized protein</fullName>
    </submittedName>
</protein>
<accession>A0A448YYD0</accession>
<dbReference type="AlphaFoldDB" id="A0A448YYD0"/>
<gene>
    <name evidence="1" type="ORF">PSNMU_V1.4_AUG-EV-PASAV3_0015310</name>
</gene>
<keyword evidence="2" id="KW-1185">Reference proteome</keyword>